<organism evidence="1 2">
    <name type="scientific">Cajanus cajan</name>
    <name type="common">Pigeon pea</name>
    <name type="synonym">Cajanus indicus</name>
    <dbReference type="NCBI Taxonomy" id="3821"/>
    <lineage>
        <taxon>Eukaryota</taxon>
        <taxon>Viridiplantae</taxon>
        <taxon>Streptophyta</taxon>
        <taxon>Embryophyta</taxon>
        <taxon>Tracheophyta</taxon>
        <taxon>Spermatophyta</taxon>
        <taxon>Magnoliopsida</taxon>
        <taxon>eudicotyledons</taxon>
        <taxon>Gunneridae</taxon>
        <taxon>Pentapetalae</taxon>
        <taxon>rosids</taxon>
        <taxon>fabids</taxon>
        <taxon>Fabales</taxon>
        <taxon>Fabaceae</taxon>
        <taxon>Papilionoideae</taxon>
        <taxon>50 kb inversion clade</taxon>
        <taxon>NPAAA clade</taxon>
        <taxon>indigoferoid/millettioid clade</taxon>
        <taxon>Phaseoleae</taxon>
        <taxon>Cajanus</taxon>
    </lineage>
</organism>
<dbReference type="EMBL" id="CM003603">
    <property type="protein sequence ID" value="KYP76588.1"/>
    <property type="molecule type" value="Genomic_DNA"/>
</dbReference>
<dbReference type="AlphaFoldDB" id="A0A151UBG1"/>
<dbReference type="Gramene" id="C.cajan_20235.t">
    <property type="protein sequence ID" value="C.cajan_20235.t.cds1"/>
    <property type="gene ID" value="C.cajan_20235"/>
</dbReference>
<evidence type="ECO:0000313" key="2">
    <source>
        <dbReference type="Proteomes" id="UP000075243"/>
    </source>
</evidence>
<dbReference type="Proteomes" id="UP000075243">
    <property type="component" value="Chromosome 1"/>
</dbReference>
<reference evidence="1 2" key="1">
    <citation type="journal article" date="2012" name="Nat. Biotechnol.">
        <title>Draft genome sequence of pigeonpea (Cajanus cajan), an orphan legume crop of resource-poor farmers.</title>
        <authorList>
            <person name="Varshney R.K."/>
            <person name="Chen W."/>
            <person name="Li Y."/>
            <person name="Bharti A.K."/>
            <person name="Saxena R.K."/>
            <person name="Schlueter J.A."/>
            <person name="Donoghue M.T."/>
            <person name="Azam S."/>
            <person name="Fan G."/>
            <person name="Whaley A.M."/>
            <person name="Farmer A.D."/>
            <person name="Sheridan J."/>
            <person name="Iwata A."/>
            <person name="Tuteja R."/>
            <person name="Penmetsa R.V."/>
            <person name="Wu W."/>
            <person name="Upadhyaya H.D."/>
            <person name="Yang S.P."/>
            <person name="Shah T."/>
            <person name="Saxena K.B."/>
            <person name="Michael T."/>
            <person name="McCombie W.R."/>
            <person name="Yang B."/>
            <person name="Zhang G."/>
            <person name="Yang H."/>
            <person name="Wang J."/>
            <person name="Spillane C."/>
            <person name="Cook D.R."/>
            <person name="May G.D."/>
            <person name="Xu X."/>
            <person name="Jackson S.A."/>
        </authorList>
    </citation>
    <scope>NUCLEOTIDE SEQUENCE [LARGE SCALE GENOMIC DNA]</scope>
    <source>
        <strain evidence="2">cv. Asha</strain>
    </source>
</reference>
<sequence>QEHVTNRQYICLISYQHRSIKYDIDNEALDWRLFHAYHKYCIHHIASNFNHRLKDAKLNNNM</sequence>
<gene>
    <name evidence="1" type="ORF">KK1_020836</name>
</gene>
<protein>
    <submittedName>
        <fullName evidence="1">Uncharacterized protein</fullName>
    </submittedName>
</protein>
<feature type="non-terminal residue" evidence="1">
    <location>
        <position position="1"/>
    </location>
</feature>
<keyword evidence="2" id="KW-1185">Reference proteome</keyword>
<proteinExistence type="predicted"/>
<name>A0A151UBG1_CAJCA</name>
<evidence type="ECO:0000313" key="1">
    <source>
        <dbReference type="EMBL" id="KYP76588.1"/>
    </source>
</evidence>
<accession>A0A151UBG1</accession>